<reference evidence="1 2" key="1">
    <citation type="submission" date="2020-08" db="EMBL/GenBank/DDBJ databases">
        <title>Sequencing the genomes of 1000 actinobacteria strains.</title>
        <authorList>
            <person name="Klenk H.-P."/>
        </authorList>
    </citation>
    <scope>NUCLEOTIDE SEQUENCE [LARGE SCALE GENOMIC DNA]</scope>
    <source>
        <strain evidence="1 2">DSM 105498</strain>
    </source>
</reference>
<organism evidence="1 2">
    <name type="scientific">Nocardioides soli</name>
    <dbReference type="NCBI Taxonomy" id="1036020"/>
    <lineage>
        <taxon>Bacteria</taxon>
        <taxon>Bacillati</taxon>
        <taxon>Actinomycetota</taxon>
        <taxon>Actinomycetes</taxon>
        <taxon>Propionibacteriales</taxon>
        <taxon>Nocardioidaceae</taxon>
        <taxon>Nocardioides</taxon>
    </lineage>
</organism>
<evidence type="ECO:0000313" key="1">
    <source>
        <dbReference type="EMBL" id="MBB3042314.1"/>
    </source>
</evidence>
<dbReference type="AlphaFoldDB" id="A0A7W4VVS6"/>
<dbReference type="RefSeq" id="WP_183592296.1">
    <property type="nucleotide sequence ID" value="NZ_JACHWR010000002.1"/>
</dbReference>
<proteinExistence type="predicted"/>
<dbReference type="Proteomes" id="UP000589626">
    <property type="component" value="Unassembled WGS sequence"/>
</dbReference>
<gene>
    <name evidence="1" type="ORF">FHU40_002132</name>
</gene>
<sequence length="230" mass="24128">MAGKGSVSRMAGRYVAPRLPALAPDLNAGFVREALHRAIHGIGPLAPAAVAAERRLHDARGHRRRALNAIIDDHVRYAGAQGMLTSVGGAFTAVVTVPTNITGLALIQARMVAAIAHLRGYDLDDPRVHDAVLACLLGEEKVDALVRASKIPAPPMALATAPVHDPETQRVLAAEVTSELVAKVAGKRAAVAVTRKVPIVGGVVGMGVDGLATWRIGRYAGSELRPRARR</sequence>
<protein>
    <submittedName>
        <fullName evidence="1">Uncharacterized protein (DUF697 family)</fullName>
    </submittedName>
</protein>
<accession>A0A7W4VVS6</accession>
<keyword evidence="2" id="KW-1185">Reference proteome</keyword>
<evidence type="ECO:0000313" key="2">
    <source>
        <dbReference type="Proteomes" id="UP000589626"/>
    </source>
</evidence>
<name>A0A7W4VVS6_9ACTN</name>
<dbReference type="Pfam" id="PF12787">
    <property type="entry name" value="EcsC"/>
    <property type="match status" value="1"/>
</dbReference>
<comment type="caution">
    <text evidence="1">The sequence shown here is derived from an EMBL/GenBank/DDBJ whole genome shotgun (WGS) entry which is preliminary data.</text>
</comment>
<dbReference type="EMBL" id="JACHWR010000002">
    <property type="protein sequence ID" value="MBB3042314.1"/>
    <property type="molecule type" value="Genomic_DNA"/>
</dbReference>
<dbReference type="InterPro" id="IPR024787">
    <property type="entry name" value="EcsC"/>
</dbReference>